<dbReference type="Gene3D" id="3.90.226.10">
    <property type="entry name" value="2-enoyl-CoA Hydratase, Chain A, domain 1"/>
    <property type="match status" value="1"/>
</dbReference>
<dbReference type="eggNOG" id="KOG1683">
    <property type="taxonomic scope" value="Eukaryota"/>
</dbReference>
<proteinExistence type="inferred from homology"/>
<dbReference type="STRING" id="10228.B3S9B8"/>
<dbReference type="EMBL" id="DS985258">
    <property type="protein sequence ID" value="EDV20675.1"/>
    <property type="molecule type" value="Genomic_DNA"/>
</dbReference>
<comment type="similarity">
    <text evidence="1 2">Belongs to the enoyl-CoA hydratase/isomerase family.</text>
</comment>
<reference evidence="3 4" key="1">
    <citation type="journal article" date="2008" name="Nature">
        <title>The Trichoplax genome and the nature of placozoans.</title>
        <authorList>
            <person name="Srivastava M."/>
            <person name="Begovic E."/>
            <person name="Chapman J."/>
            <person name="Putnam N.H."/>
            <person name="Hellsten U."/>
            <person name="Kawashima T."/>
            <person name="Kuo A."/>
            <person name="Mitros T."/>
            <person name="Salamov A."/>
            <person name="Carpenter M.L."/>
            <person name="Signorovitch A.Y."/>
            <person name="Moreno M.A."/>
            <person name="Kamm K."/>
            <person name="Grimwood J."/>
            <person name="Schmutz J."/>
            <person name="Shapiro H."/>
            <person name="Grigoriev I.V."/>
            <person name="Buss L.W."/>
            <person name="Schierwater B."/>
            <person name="Dellaporta S.L."/>
            <person name="Rokhsar D.S."/>
        </authorList>
    </citation>
    <scope>NUCLEOTIDE SEQUENCE [LARGE SCALE GENOMIC DNA]</scope>
    <source>
        <strain evidence="3 4">Grell-BS-1999</strain>
    </source>
</reference>
<organism evidence="3 4">
    <name type="scientific">Trichoplax adhaerens</name>
    <name type="common">Trichoplax reptans</name>
    <dbReference type="NCBI Taxonomy" id="10228"/>
    <lineage>
        <taxon>Eukaryota</taxon>
        <taxon>Metazoa</taxon>
        <taxon>Placozoa</taxon>
        <taxon>Uniplacotomia</taxon>
        <taxon>Trichoplacea</taxon>
        <taxon>Trichoplacidae</taxon>
        <taxon>Trichoplax</taxon>
    </lineage>
</organism>
<dbReference type="InterPro" id="IPR018376">
    <property type="entry name" value="Enoyl-CoA_hyd/isom_CS"/>
</dbReference>
<evidence type="ECO:0000256" key="2">
    <source>
        <dbReference type="RuleBase" id="RU003707"/>
    </source>
</evidence>
<dbReference type="FunCoup" id="B3S9B8">
    <property type="interactions" value="727"/>
</dbReference>
<dbReference type="InterPro" id="IPR029045">
    <property type="entry name" value="ClpP/crotonase-like_dom_sf"/>
</dbReference>
<dbReference type="PhylomeDB" id="B3S9B8"/>
<name>B3S9B8_TRIAD</name>
<evidence type="ECO:0008006" key="5">
    <source>
        <dbReference type="Google" id="ProtNLM"/>
    </source>
</evidence>
<dbReference type="Proteomes" id="UP000009022">
    <property type="component" value="Unassembled WGS sequence"/>
</dbReference>
<dbReference type="GO" id="GO:0003824">
    <property type="term" value="F:catalytic activity"/>
    <property type="evidence" value="ECO:0007669"/>
    <property type="project" value="InterPro"/>
</dbReference>
<dbReference type="SUPFAM" id="SSF52096">
    <property type="entry name" value="ClpP/crotonase"/>
    <property type="match status" value="1"/>
</dbReference>
<dbReference type="OrthoDB" id="1696280at2759"/>
<dbReference type="PROSITE" id="PS00166">
    <property type="entry name" value="ENOYL_COA_HYDRATASE"/>
    <property type="match status" value="1"/>
</dbReference>
<dbReference type="CDD" id="cd06558">
    <property type="entry name" value="crotonase-like"/>
    <property type="match status" value="1"/>
</dbReference>
<accession>B3S9B8</accession>
<dbReference type="GO" id="GO:0005739">
    <property type="term" value="C:mitochondrion"/>
    <property type="evidence" value="ECO:0000318"/>
    <property type="project" value="GO_Central"/>
</dbReference>
<dbReference type="FunFam" id="3.90.226.10:FF:000149">
    <property type="entry name" value="Enoyl-CoA delta isomerase 1"/>
    <property type="match status" value="1"/>
</dbReference>
<sequence length="242" mass="26970">MARSPGNALDISFFQEIHNALNEVENSCRGIILTSDLPQIFSGGLNLKAVAQLSSVAELDEFVREMEKFWLRIYSSKLATVAAINGHATAGGCAIALACDYRVMSKGDEKPYIIGLNESRLVSFLNILLLEAYKDTIGNRNADLHVQLGTLFPEVVAAKLGLVDQLVSKEELLTEAQKRMKEFLSVPDHSRHGCKLLFRRNIMNRYSQSGDKERQQFVATLASPKTQKLIKEMVMKLSKPNK</sequence>
<protein>
    <recommendedName>
        <fullName evidence="5">Enoyl-CoA delta isomerase 1, mitochondrial</fullName>
    </recommendedName>
</protein>
<dbReference type="OMA" id="NCIIGLN"/>
<dbReference type="HOGENOM" id="CLU_009834_7_5_1"/>
<evidence type="ECO:0000313" key="4">
    <source>
        <dbReference type="Proteomes" id="UP000009022"/>
    </source>
</evidence>
<dbReference type="AlphaFoldDB" id="B3S9B8"/>
<dbReference type="PANTHER" id="PTHR11941">
    <property type="entry name" value="ENOYL-COA HYDRATASE-RELATED"/>
    <property type="match status" value="1"/>
</dbReference>
<evidence type="ECO:0000256" key="1">
    <source>
        <dbReference type="ARBA" id="ARBA00005254"/>
    </source>
</evidence>
<dbReference type="GO" id="GO:0006635">
    <property type="term" value="P:fatty acid beta-oxidation"/>
    <property type="evidence" value="ECO:0000318"/>
    <property type="project" value="GO_Central"/>
</dbReference>
<gene>
    <name evidence="3" type="ORF">TRIADDRAFT_31655</name>
</gene>
<keyword evidence="4" id="KW-1185">Reference proteome</keyword>
<dbReference type="GeneID" id="6758088"/>
<dbReference type="RefSeq" id="XP_002116875.1">
    <property type="nucleotide sequence ID" value="XM_002116839.1"/>
</dbReference>
<dbReference type="Pfam" id="PF00378">
    <property type="entry name" value="ECH_1"/>
    <property type="match status" value="1"/>
</dbReference>
<evidence type="ECO:0000313" key="3">
    <source>
        <dbReference type="EMBL" id="EDV20675.1"/>
    </source>
</evidence>
<dbReference type="PANTHER" id="PTHR11941:SF45">
    <property type="entry name" value="ENOYL-COA DELTA ISOMERASE 1, MITOCHONDRIAL"/>
    <property type="match status" value="1"/>
</dbReference>
<dbReference type="KEGG" id="tad:TRIADDRAFT_31655"/>
<dbReference type="CTD" id="6758088"/>
<dbReference type="InParanoid" id="B3S9B8"/>
<dbReference type="Gene3D" id="6.10.250.170">
    <property type="match status" value="1"/>
</dbReference>
<dbReference type="InterPro" id="IPR001753">
    <property type="entry name" value="Enoyl-CoA_hydra/iso"/>
</dbReference>